<dbReference type="GO" id="GO:0005783">
    <property type="term" value="C:endoplasmic reticulum"/>
    <property type="evidence" value="ECO:0007669"/>
    <property type="project" value="TreeGrafter"/>
</dbReference>
<dbReference type="GO" id="GO:0008610">
    <property type="term" value="P:lipid biosynthetic process"/>
    <property type="evidence" value="ECO:0007669"/>
    <property type="project" value="InterPro"/>
</dbReference>
<dbReference type="InterPro" id="IPR051689">
    <property type="entry name" value="Sterol_desaturase/TMEM195"/>
</dbReference>
<evidence type="ECO:0000313" key="9">
    <source>
        <dbReference type="EMBL" id="CAJ0577933.1"/>
    </source>
</evidence>
<dbReference type="GO" id="GO:0016020">
    <property type="term" value="C:membrane"/>
    <property type="evidence" value="ECO:0007669"/>
    <property type="project" value="GOC"/>
</dbReference>
<feature type="transmembrane region" description="Helical" evidence="7">
    <location>
        <begin position="382"/>
        <end position="400"/>
    </location>
</feature>
<proteinExistence type="predicted"/>
<reference evidence="9" key="1">
    <citation type="submission" date="2023-06" db="EMBL/GenBank/DDBJ databases">
        <authorList>
            <person name="Delattre M."/>
        </authorList>
    </citation>
    <scope>NUCLEOTIDE SEQUENCE</scope>
    <source>
        <strain evidence="9">AF72</strain>
    </source>
</reference>
<evidence type="ECO:0000256" key="7">
    <source>
        <dbReference type="SAM" id="Phobius"/>
    </source>
</evidence>
<organism evidence="9 10">
    <name type="scientific">Mesorhabditis spiculigera</name>
    <dbReference type="NCBI Taxonomy" id="96644"/>
    <lineage>
        <taxon>Eukaryota</taxon>
        <taxon>Metazoa</taxon>
        <taxon>Ecdysozoa</taxon>
        <taxon>Nematoda</taxon>
        <taxon>Chromadorea</taxon>
        <taxon>Rhabditida</taxon>
        <taxon>Rhabditina</taxon>
        <taxon>Rhabditomorpha</taxon>
        <taxon>Rhabditoidea</taxon>
        <taxon>Rhabditidae</taxon>
        <taxon>Mesorhabditinae</taxon>
        <taxon>Mesorhabditis</taxon>
    </lineage>
</organism>
<feature type="transmembrane region" description="Helical" evidence="7">
    <location>
        <begin position="429"/>
        <end position="447"/>
    </location>
</feature>
<dbReference type="EMBL" id="CATQJA010002652">
    <property type="protein sequence ID" value="CAJ0577933.1"/>
    <property type="molecule type" value="Genomic_DNA"/>
</dbReference>
<dbReference type="PANTHER" id="PTHR21624">
    <property type="entry name" value="STEROL DESATURASE-RELATED PROTEIN"/>
    <property type="match status" value="1"/>
</dbReference>
<keyword evidence="5" id="KW-0443">Lipid metabolism</keyword>
<evidence type="ECO:0000259" key="8">
    <source>
        <dbReference type="Pfam" id="PF04116"/>
    </source>
</evidence>
<dbReference type="Proteomes" id="UP001177023">
    <property type="component" value="Unassembled WGS sequence"/>
</dbReference>
<keyword evidence="4" id="KW-0560">Oxidoreductase</keyword>
<evidence type="ECO:0000256" key="5">
    <source>
        <dbReference type="ARBA" id="ARBA00023098"/>
    </source>
</evidence>
<dbReference type="GO" id="GO:0005506">
    <property type="term" value="F:iron ion binding"/>
    <property type="evidence" value="ECO:0007669"/>
    <property type="project" value="InterPro"/>
</dbReference>
<dbReference type="GO" id="GO:0050479">
    <property type="term" value="F:glyceryl-ether monooxygenase activity"/>
    <property type="evidence" value="ECO:0007669"/>
    <property type="project" value="TreeGrafter"/>
</dbReference>
<evidence type="ECO:0000313" key="10">
    <source>
        <dbReference type="Proteomes" id="UP001177023"/>
    </source>
</evidence>
<dbReference type="GO" id="GO:0006643">
    <property type="term" value="P:membrane lipid metabolic process"/>
    <property type="evidence" value="ECO:0007669"/>
    <property type="project" value="TreeGrafter"/>
</dbReference>
<evidence type="ECO:0000256" key="1">
    <source>
        <dbReference type="ARBA" id="ARBA00004127"/>
    </source>
</evidence>
<dbReference type="AlphaFoldDB" id="A0AA36CYY6"/>
<evidence type="ECO:0000256" key="6">
    <source>
        <dbReference type="ARBA" id="ARBA00023136"/>
    </source>
</evidence>
<dbReference type="InterPro" id="IPR006694">
    <property type="entry name" value="Fatty_acid_hydroxylase"/>
</dbReference>
<comment type="subcellular location">
    <subcellularLocation>
        <location evidence="1">Endomembrane system</location>
        <topology evidence="1">Multi-pass membrane protein</topology>
    </subcellularLocation>
</comment>
<dbReference type="Pfam" id="PF04116">
    <property type="entry name" value="FA_hydroxylase"/>
    <property type="match status" value="1"/>
</dbReference>
<feature type="non-terminal residue" evidence="9">
    <location>
        <position position="1"/>
    </location>
</feature>
<keyword evidence="2 7" id="KW-0812">Transmembrane</keyword>
<comment type="caution">
    <text evidence="9">The sequence shown here is derived from an EMBL/GenBank/DDBJ whole genome shotgun (WGS) entry which is preliminary data.</text>
</comment>
<protein>
    <recommendedName>
        <fullName evidence="8">Fatty acid hydroxylase domain-containing protein</fullName>
    </recommendedName>
</protein>
<keyword evidence="10" id="KW-1185">Reference proteome</keyword>
<feature type="transmembrane region" description="Helical" evidence="7">
    <location>
        <begin position="405"/>
        <end position="423"/>
    </location>
</feature>
<accession>A0AA36CYY6</accession>
<gene>
    <name evidence="9" type="ORF">MSPICULIGERA_LOCUS16197</name>
</gene>
<keyword evidence="3 7" id="KW-1133">Transmembrane helix</keyword>
<evidence type="ECO:0000256" key="3">
    <source>
        <dbReference type="ARBA" id="ARBA00022989"/>
    </source>
</evidence>
<sequence>MGIWERLIHDLHPTNLRPIFYLITPNETLHYKTMEEVPHFLDNANLWMLLLVVIEFYFLDERKYAFNDTITSINAGILSFVMKYGGRYMSAALYPWCFSHFRIIDLDPHATSTWILCFFTQDLAYYLAHRAIHEFGVFWSYHQMHHSSEYYNLSTALRQGMWQDFGTFGFDLLQTFFIPPNIFIIHRYLNVAYQFWLHTETIPKLGPLEWVLNTPSAHRVHHGRNPYCIDRNYGATLIIWDRMFGTYAEEKTEEEIAYGLVTNVNTFDQLYCQTFEFKEIGYDKGQMKDANGKELFPGLWNKLKVVFQPPGYFPGVQTKWFFFWKCNVDNEEGIPEIKCRPPAYNPTLSTPLKIYLAFQFIALVVEAIQFNDVRLSMPWTPFAMHMAYLLASAQAFGYYFDHRPFCILFDCARLLAIAYYGFLMQITPLFIYAAVSAAAVIGLGFAGQLPVHVMAKKVD</sequence>
<dbReference type="PANTHER" id="PTHR21624:SF1">
    <property type="entry name" value="ALKYLGLYCEROL MONOOXYGENASE"/>
    <property type="match status" value="1"/>
</dbReference>
<evidence type="ECO:0000256" key="2">
    <source>
        <dbReference type="ARBA" id="ARBA00022692"/>
    </source>
</evidence>
<feature type="domain" description="Fatty acid hydroxylase" evidence="8">
    <location>
        <begin position="114"/>
        <end position="246"/>
    </location>
</feature>
<evidence type="ECO:0000256" key="4">
    <source>
        <dbReference type="ARBA" id="ARBA00023002"/>
    </source>
</evidence>
<keyword evidence="6 7" id="KW-0472">Membrane</keyword>
<name>A0AA36CYY6_9BILA</name>